<dbReference type="Gene3D" id="1.20.5.110">
    <property type="match status" value="1"/>
</dbReference>
<evidence type="ECO:0000259" key="3">
    <source>
        <dbReference type="PROSITE" id="PS50892"/>
    </source>
</evidence>
<evidence type="ECO:0000313" key="5">
    <source>
        <dbReference type="Proteomes" id="UP000886520"/>
    </source>
</evidence>
<dbReference type="OrthoDB" id="190375at2759"/>
<reference evidence="4" key="1">
    <citation type="submission" date="2021-01" db="EMBL/GenBank/DDBJ databases">
        <title>Adiantum capillus-veneris genome.</title>
        <authorList>
            <person name="Fang Y."/>
            <person name="Liao Q."/>
        </authorList>
    </citation>
    <scope>NUCLEOTIDE SEQUENCE</scope>
    <source>
        <strain evidence="4">H3</strain>
        <tissue evidence="4">Leaf</tissue>
    </source>
</reference>
<keyword evidence="2" id="KW-1133">Transmembrane helix</keyword>
<dbReference type="AlphaFoldDB" id="A0A9D4V2P0"/>
<dbReference type="Proteomes" id="UP000886520">
    <property type="component" value="Chromosome 6"/>
</dbReference>
<keyword evidence="2" id="KW-0812">Transmembrane</keyword>
<dbReference type="Pfam" id="PF00957">
    <property type="entry name" value="Synaptobrevin"/>
    <property type="match status" value="1"/>
</dbReference>
<dbReference type="GO" id="GO:0016020">
    <property type="term" value="C:membrane"/>
    <property type="evidence" value="ECO:0007669"/>
    <property type="project" value="InterPro"/>
</dbReference>
<keyword evidence="1" id="KW-0175">Coiled coil</keyword>
<dbReference type="EMBL" id="JABFUD020000006">
    <property type="protein sequence ID" value="KAI5078661.1"/>
    <property type="molecule type" value="Genomic_DNA"/>
</dbReference>
<proteinExistence type="predicted"/>
<dbReference type="PRINTS" id="PR00219">
    <property type="entry name" value="SYNAPTOBREVN"/>
</dbReference>
<keyword evidence="2" id="KW-0472">Membrane</keyword>
<feature type="domain" description="V-SNARE coiled-coil homology" evidence="3">
    <location>
        <begin position="15"/>
        <end position="75"/>
    </location>
</feature>
<dbReference type="InterPro" id="IPR016444">
    <property type="entry name" value="Synaptobrevin/VAMP"/>
</dbReference>
<sequence length="106" mass="12186">MEDCEQDRSQETTINVAHLQKKVTEVTDIMKKNIDETMNRGANIAKVYDHAKSLGVQAESYNRTAKDLKWKLWLKNMKFKLCLLVAILIVLALVIWLSICKGFQCT</sequence>
<keyword evidence="5" id="KW-1185">Reference proteome</keyword>
<comment type="caution">
    <text evidence="4">The sequence shown here is derived from an EMBL/GenBank/DDBJ whole genome shotgun (WGS) entry which is preliminary data.</text>
</comment>
<evidence type="ECO:0000313" key="4">
    <source>
        <dbReference type="EMBL" id="KAI5078661.1"/>
    </source>
</evidence>
<feature type="transmembrane region" description="Helical" evidence="2">
    <location>
        <begin position="81"/>
        <end position="99"/>
    </location>
</feature>
<dbReference type="InterPro" id="IPR042855">
    <property type="entry name" value="V_SNARE_CC"/>
</dbReference>
<dbReference type="GO" id="GO:0016192">
    <property type="term" value="P:vesicle-mediated transport"/>
    <property type="evidence" value="ECO:0007669"/>
    <property type="project" value="InterPro"/>
</dbReference>
<dbReference type="SUPFAM" id="SSF58038">
    <property type="entry name" value="SNARE fusion complex"/>
    <property type="match status" value="1"/>
</dbReference>
<protein>
    <recommendedName>
        <fullName evidence="3">V-SNARE coiled-coil homology domain-containing protein</fullName>
    </recommendedName>
</protein>
<evidence type="ECO:0000256" key="1">
    <source>
        <dbReference type="PROSITE-ProRule" id="PRU00290"/>
    </source>
</evidence>
<organism evidence="4 5">
    <name type="scientific">Adiantum capillus-veneris</name>
    <name type="common">Maidenhair fern</name>
    <dbReference type="NCBI Taxonomy" id="13818"/>
    <lineage>
        <taxon>Eukaryota</taxon>
        <taxon>Viridiplantae</taxon>
        <taxon>Streptophyta</taxon>
        <taxon>Embryophyta</taxon>
        <taxon>Tracheophyta</taxon>
        <taxon>Polypodiopsida</taxon>
        <taxon>Polypodiidae</taxon>
        <taxon>Polypodiales</taxon>
        <taxon>Pteridineae</taxon>
        <taxon>Pteridaceae</taxon>
        <taxon>Vittarioideae</taxon>
        <taxon>Adiantum</taxon>
    </lineage>
</organism>
<dbReference type="InterPro" id="IPR001388">
    <property type="entry name" value="Synaptobrevin-like"/>
</dbReference>
<gene>
    <name evidence="4" type="ORF">GOP47_0006332</name>
</gene>
<accession>A0A9D4V2P0</accession>
<evidence type="ECO:0000256" key="2">
    <source>
        <dbReference type="SAM" id="Phobius"/>
    </source>
</evidence>
<dbReference type="PANTHER" id="PTHR45701">
    <property type="entry name" value="SYNAPTOBREVIN FAMILY MEMBER"/>
    <property type="match status" value="1"/>
</dbReference>
<name>A0A9D4V2P0_ADICA</name>
<dbReference type="PROSITE" id="PS50892">
    <property type="entry name" value="V_SNARE"/>
    <property type="match status" value="1"/>
</dbReference>